<name>M7Z3N0_TRIUA</name>
<sequence>MAHLDAAFSPLRAAGPRCVARLGLWRALVRGKRRGGGGEKIGGPAPHVKPLQAQVGVLALMRTLEQEKIVPPVARERMHALLTCGGVQERLAAEGKCLVPTNLVEAMAEDKAVRSNAPLIRDLTRFSESLPEQ</sequence>
<organism evidence="1">
    <name type="scientific">Triticum urartu</name>
    <name type="common">Red wild einkorn</name>
    <name type="synonym">Crithodium urartu</name>
    <dbReference type="NCBI Taxonomy" id="4572"/>
    <lineage>
        <taxon>Eukaryota</taxon>
        <taxon>Viridiplantae</taxon>
        <taxon>Streptophyta</taxon>
        <taxon>Embryophyta</taxon>
        <taxon>Tracheophyta</taxon>
        <taxon>Spermatophyta</taxon>
        <taxon>Magnoliopsida</taxon>
        <taxon>Liliopsida</taxon>
        <taxon>Poales</taxon>
        <taxon>Poaceae</taxon>
        <taxon>BOP clade</taxon>
        <taxon>Pooideae</taxon>
        <taxon>Triticodae</taxon>
        <taxon>Triticeae</taxon>
        <taxon>Triticinae</taxon>
        <taxon>Triticum</taxon>
    </lineage>
</organism>
<gene>
    <name evidence="1" type="ORF">TRIUR3_26664</name>
</gene>
<reference evidence="1" key="1">
    <citation type="journal article" date="2013" name="Nature">
        <title>Draft genome of the wheat A-genome progenitor Triticum urartu.</title>
        <authorList>
            <person name="Ling H.Q."/>
            <person name="Zhao S."/>
            <person name="Liu D."/>
            <person name="Wang J."/>
            <person name="Sun H."/>
            <person name="Zhang C."/>
            <person name="Fan H."/>
            <person name="Li D."/>
            <person name="Dong L."/>
            <person name="Tao Y."/>
            <person name="Gao C."/>
            <person name="Wu H."/>
            <person name="Li Y."/>
            <person name="Cui Y."/>
            <person name="Guo X."/>
            <person name="Zheng S."/>
            <person name="Wang B."/>
            <person name="Yu K."/>
            <person name="Liang Q."/>
            <person name="Yang W."/>
            <person name="Lou X."/>
            <person name="Chen J."/>
            <person name="Feng M."/>
            <person name="Jian J."/>
            <person name="Zhang X."/>
            <person name="Luo G."/>
            <person name="Jiang Y."/>
            <person name="Liu J."/>
            <person name="Wang Z."/>
            <person name="Sha Y."/>
            <person name="Zhang B."/>
            <person name="Wu H."/>
            <person name="Tang D."/>
            <person name="Shen Q."/>
            <person name="Xue P."/>
            <person name="Zou S."/>
            <person name="Wang X."/>
            <person name="Liu X."/>
            <person name="Wang F."/>
            <person name="Yang Y."/>
            <person name="An X."/>
            <person name="Dong Z."/>
            <person name="Zhang K."/>
            <person name="Zhang X."/>
            <person name="Luo M.C."/>
            <person name="Dvorak J."/>
            <person name="Tong Y."/>
            <person name="Wang J."/>
            <person name="Yang H."/>
            <person name="Li Z."/>
            <person name="Wang D."/>
            <person name="Zhang A."/>
            <person name="Wang J."/>
        </authorList>
    </citation>
    <scope>NUCLEOTIDE SEQUENCE</scope>
</reference>
<evidence type="ECO:0000313" key="1">
    <source>
        <dbReference type="EMBL" id="EMS54562.1"/>
    </source>
</evidence>
<accession>M7Z3N0</accession>
<dbReference type="AlphaFoldDB" id="M7Z3N0"/>
<proteinExistence type="predicted"/>
<dbReference type="EMBL" id="KD180934">
    <property type="protein sequence ID" value="EMS54562.1"/>
    <property type="molecule type" value="Genomic_DNA"/>
</dbReference>
<protein>
    <submittedName>
        <fullName evidence="1">Uncharacterized protein</fullName>
    </submittedName>
</protein>